<feature type="compositionally biased region" description="Basic and acidic residues" evidence="1">
    <location>
        <begin position="285"/>
        <end position="298"/>
    </location>
</feature>
<dbReference type="PANTHER" id="PTHR31630">
    <property type="entry name" value="PHYTANOYL-COA DIOXYGENASE-RELATED-RELATED"/>
    <property type="match status" value="1"/>
</dbReference>
<protein>
    <submittedName>
        <fullName evidence="2">Phytanoyl- dioxygenase</fullName>
    </submittedName>
</protein>
<feature type="region of interest" description="Disordered" evidence="1">
    <location>
        <begin position="272"/>
        <end position="298"/>
    </location>
</feature>
<gene>
    <name evidence="2" type="ORF">FALBO_8953</name>
</gene>
<proteinExistence type="predicted"/>
<dbReference type="OrthoDB" id="445007at2759"/>
<keyword evidence="2" id="KW-0223">Dioxygenase</keyword>
<sequence>MALDWYKDFLDNGYAVVPGVITKEKASDYQQAAFDWLKSFDNPELDLANPATWTPSNLPFVSQINTFNHYGAVRERFVWDIRLEKSIIDVFAQLWDTDELLVSFDALNITLPHRPGHIPREPWPHLDQSPFRQGLQCIQGIVNLSKSGPEDGGLTVYPGSHKLIDQFFAEKTDKAEWIRKGWYRFAPEQIAWFEDRGLKPHKVIAEPGDLIIWNSSLIHWGAEPAAASNTIRTITYVSYAPARLATREVLEKKKEAFDKWLATTHWPHDNIVLRSNEPTLPDGTVDTRKSSPRHKPELTDRLLQLAGVKPYSTS</sequence>
<comment type="caution">
    <text evidence="2">The sequence shown here is derived from an EMBL/GenBank/DDBJ whole genome shotgun (WGS) entry which is preliminary data.</text>
</comment>
<dbReference type="EMBL" id="JAADYS010001224">
    <property type="protein sequence ID" value="KAF4464219.1"/>
    <property type="molecule type" value="Genomic_DNA"/>
</dbReference>
<keyword evidence="2" id="KW-0560">Oxidoreductase</keyword>
<evidence type="ECO:0000313" key="3">
    <source>
        <dbReference type="Proteomes" id="UP000554235"/>
    </source>
</evidence>
<keyword evidence="3" id="KW-1185">Reference proteome</keyword>
<dbReference type="AlphaFoldDB" id="A0A8H4P6F6"/>
<name>A0A8H4P6F6_9HYPO</name>
<dbReference type="PANTHER" id="PTHR31630:SF6">
    <property type="entry name" value="PHYTANOYL-COA DIOXYGENASE-RELATED"/>
    <property type="match status" value="1"/>
</dbReference>
<dbReference type="SUPFAM" id="SSF51197">
    <property type="entry name" value="Clavaminate synthase-like"/>
    <property type="match status" value="1"/>
</dbReference>
<dbReference type="GO" id="GO:0051213">
    <property type="term" value="F:dioxygenase activity"/>
    <property type="evidence" value="ECO:0007669"/>
    <property type="project" value="UniProtKB-KW"/>
</dbReference>
<organism evidence="2 3">
    <name type="scientific">Fusarium albosuccineum</name>
    <dbReference type="NCBI Taxonomy" id="1237068"/>
    <lineage>
        <taxon>Eukaryota</taxon>
        <taxon>Fungi</taxon>
        <taxon>Dikarya</taxon>
        <taxon>Ascomycota</taxon>
        <taxon>Pezizomycotina</taxon>
        <taxon>Sordariomycetes</taxon>
        <taxon>Hypocreomycetidae</taxon>
        <taxon>Hypocreales</taxon>
        <taxon>Nectriaceae</taxon>
        <taxon>Fusarium</taxon>
        <taxon>Fusarium decemcellulare species complex</taxon>
    </lineage>
</organism>
<evidence type="ECO:0000313" key="2">
    <source>
        <dbReference type="EMBL" id="KAF4464219.1"/>
    </source>
</evidence>
<dbReference type="InterPro" id="IPR008775">
    <property type="entry name" value="Phytyl_CoA_dOase-like"/>
</dbReference>
<reference evidence="2 3" key="1">
    <citation type="submission" date="2020-01" db="EMBL/GenBank/DDBJ databases">
        <title>Identification and distribution of gene clusters putatively required for synthesis of sphingolipid metabolism inhibitors in phylogenetically diverse species of the filamentous fungus Fusarium.</title>
        <authorList>
            <person name="Kim H.-S."/>
            <person name="Busman M."/>
            <person name="Brown D.W."/>
            <person name="Divon H."/>
            <person name="Uhlig S."/>
            <person name="Proctor R.H."/>
        </authorList>
    </citation>
    <scope>NUCLEOTIDE SEQUENCE [LARGE SCALE GENOMIC DNA]</scope>
    <source>
        <strain evidence="2 3">NRRL 20459</strain>
    </source>
</reference>
<dbReference type="Proteomes" id="UP000554235">
    <property type="component" value="Unassembled WGS sequence"/>
</dbReference>
<dbReference type="Gene3D" id="2.60.120.620">
    <property type="entry name" value="q2cbj1_9rhob like domain"/>
    <property type="match status" value="1"/>
</dbReference>
<dbReference type="Pfam" id="PF05721">
    <property type="entry name" value="PhyH"/>
    <property type="match status" value="1"/>
</dbReference>
<evidence type="ECO:0000256" key="1">
    <source>
        <dbReference type="SAM" id="MobiDB-lite"/>
    </source>
</evidence>
<accession>A0A8H4P6F6</accession>